<keyword evidence="2" id="KW-0812">Transmembrane</keyword>
<evidence type="ECO:0000256" key="1">
    <source>
        <dbReference type="SAM" id="MobiDB-lite"/>
    </source>
</evidence>
<organism evidence="3 4">
    <name type="scientific">Nocardia panacis</name>
    <dbReference type="NCBI Taxonomy" id="2340916"/>
    <lineage>
        <taxon>Bacteria</taxon>
        <taxon>Bacillati</taxon>
        <taxon>Actinomycetota</taxon>
        <taxon>Actinomycetes</taxon>
        <taxon>Mycobacteriales</taxon>
        <taxon>Nocardiaceae</taxon>
        <taxon>Nocardia</taxon>
    </lineage>
</organism>
<evidence type="ECO:0000313" key="4">
    <source>
        <dbReference type="Proteomes" id="UP000266677"/>
    </source>
</evidence>
<dbReference type="EMBL" id="QZFU01000023">
    <property type="protein sequence ID" value="RJO73457.1"/>
    <property type="molecule type" value="Genomic_DNA"/>
</dbReference>
<feature type="transmembrane region" description="Helical" evidence="2">
    <location>
        <begin position="39"/>
        <end position="61"/>
    </location>
</feature>
<reference evidence="3 4" key="1">
    <citation type="submission" date="2018-09" db="EMBL/GenBank/DDBJ databases">
        <title>YIM PH21274 draft genome.</title>
        <authorList>
            <person name="Miao C."/>
        </authorList>
    </citation>
    <scope>NUCLEOTIDE SEQUENCE [LARGE SCALE GENOMIC DNA]</scope>
    <source>
        <strain evidence="3 4">YIM PH 21724</strain>
    </source>
</reference>
<accession>A0A3A4KKE6</accession>
<feature type="region of interest" description="Disordered" evidence="1">
    <location>
        <begin position="1"/>
        <end position="24"/>
    </location>
</feature>
<dbReference type="Proteomes" id="UP000266677">
    <property type="component" value="Unassembled WGS sequence"/>
</dbReference>
<evidence type="ECO:0000256" key="2">
    <source>
        <dbReference type="SAM" id="Phobius"/>
    </source>
</evidence>
<dbReference type="AlphaFoldDB" id="A0A3A4KKE6"/>
<proteinExistence type="predicted"/>
<dbReference type="RefSeq" id="WP_120042534.1">
    <property type="nucleotide sequence ID" value="NZ_QZFU01000023.1"/>
</dbReference>
<protein>
    <recommendedName>
        <fullName evidence="5">DUF4190 domain-containing protein</fullName>
    </recommendedName>
</protein>
<evidence type="ECO:0008006" key="5">
    <source>
        <dbReference type="Google" id="ProtNLM"/>
    </source>
</evidence>
<comment type="caution">
    <text evidence="3">The sequence shown here is derived from an EMBL/GenBank/DDBJ whole genome shotgun (WGS) entry which is preliminary data.</text>
</comment>
<feature type="compositionally biased region" description="Basic and acidic residues" evidence="1">
    <location>
        <begin position="1"/>
        <end position="22"/>
    </location>
</feature>
<feature type="transmembrane region" description="Helical" evidence="2">
    <location>
        <begin position="73"/>
        <end position="94"/>
    </location>
</feature>
<gene>
    <name evidence="3" type="ORF">D5S18_19750</name>
</gene>
<keyword evidence="2" id="KW-1133">Transmembrane helix</keyword>
<dbReference type="OrthoDB" id="4556872at2"/>
<sequence length="230" mass="23889">MARTERGATERWPEVAPRGRDWESEEWEEPQRAPIVNPYAIIALVAALLGLFPVALVFGLVSFSHPRGRGLAVFALLIGLLEVAALVGFVVLGGNGLRDLVNRTDRAQTAPATAPQAVRTPAIVPPTTSAAASSTPVVAEAGTPAKGQVCAENQVGLIGTAGDGGTLICLFKSGVNGGYRWAGPYTVAGGVQQTGTSCDPTGQKSARTTDGKALVCEGQGRNAMWVPWTE</sequence>
<keyword evidence="2" id="KW-0472">Membrane</keyword>
<keyword evidence="4" id="KW-1185">Reference proteome</keyword>
<name>A0A3A4KKE6_9NOCA</name>
<evidence type="ECO:0000313" key="3">
    <source>
        <dbReference type="EMBL" id="RJO73457.1"/>
    </source>
</evidence>